<dbReference type="Pfam" id="PF00520">
    <property type="entry name" value="Ion_trans"/>
    <property type="match status" value="1"/>
</dbReference>
<dbReference type="OrthoDB" id="426293at2759"/>
<dbReference type="GO" id="GO:0034702">
    <property type="term" value="C:monoatomic ion channel complex"/>
    <property type="evidence" value="ECO:0007669"/>
    <property type="project" value="UniProtKB-KW"/>
</dbReference>
<evidence type="ECO:0000256" key="11">
    <source>
        <dbReference type="ARBA" id="ARBA00023136"/>
    </source>
</evidence>
<dbReference type="Pfam" id="PF12796">
    <property type="entry name" value="Ank_2"/>
    <property type="match status" value="2"/>
</dbReference>
<keyword evidence="7" id="KW-0851">Voltage-gated channel</keyword>
<evidence type="ECO:0000313" key="17">
    <source>
        <dbReference type="EMBL" id="KAH7415940.1"/>
    </source>
</evidence>
<dbReference type="InterPro" id="IPR018490">
    <property type="entry name" value="cNMP-bd_dom_sf"/>
</dbReference>
<evidence type="ECO:0000256" key="2">
    <source>
        <dbReference type="ARBA" id="ARBA00007929"/>
    </source>
</evidence>
<dbReference type="InterPro" id="IPR003938">
    <property type="entry name" value="K_chnl_volt-dep_EAG/ELK/ERG"/>
</dbReference>
<feature type="domain" description="Cyclic nucleotide-binding" evidence="15">
    <location>
        <begin position="391"/>
        <end position="511"/>
    </location>
</feature>
<feature type="domain" description="KHA" evidence="16">
    <location>
        <begin position="771"/>
        <end position="841"/>
    </location>
</feature>
<feature type="transmembrane region" description="Helical" evidence="14">
    <location>
        <begin position="72"/>
        <end position="90"/>
    </location>
</feature>
<organism evidence="17 18">
    <name type="scientific">Ceratopteris richardii</name>
    <name type="common">Triangle waterfern</name>
    <dbReference type="NCBI Taxonomy" id="49495"/>
    <lineage>
        <taxon>Eukaryota</taxon>
        <taxon>Viridiplantae</taxon>
        <taxon>Streptophyta</taxon>
        <taxon>Embryophyta</taxon>
        <taxon>Tracheophyta</taxon>
        <taxon>Polypodiopsida</taxon>
        <taxon>Polypodiidae</taxon>
        <taxon>Polypodiales</taxon>
        <taxon>Pteridineae</taxon>
        <taxon>Pteridaceae</taxon>
        <taxon>Parkerioideae</taxon>
        <taxon>Ceratopteris</taxon>
    </lineage>
</organism>
<dbReference type="Pfam" id="PF11834">
    <property type="entry name" value="KHA"/>
    <property type="match status" value="1"/>
</dbReference>
<dbReference type="Pfam" id="PF00027">
    <property type="entry name" value="cNMP_binding"/>
    <property type="match status" value="1"/>
</dbReference>
<dbReference type="PRINTS" id="PR01415">
    <property type="entry name" value="ANKYRIN"/>
</dbReference>
<feature type="transmembrane region" description="Helical" evidence="14">
    <location>
        <begin position="102"/>
        <end position="123"/>
    </location>
</feature>
<evidence type="ECO:0000256" key="8">
    <source>
        <dbReference type="ARBA" id="ARBA00022958"/>
    </source>
</evidence>
<dbReference type="OMA" id="EMIFIMF"/>
<dbReference type="SUPFAM" id="SSF51206">
    <property type="entry name" value="cAMP-binding domain-like"/>
    <property type="match status" value="1"/>
</dbReference>
<feature type="transmembrane region" description="Helical" evidence="14">
    <location>
        <begin position="263"/>
        <end position="280"/>
    </location>
</feature>
<dbReference type="InterPro" id="IPR021789">
    <property type="entry name" value="KHA_dom"/>
</dbReference>
<keyword evidence="11 14" id="KW-0472">Membrane</keyword>
<proteinExistence type="inferred from homology"/>
<dbReference type="GO" id="GO:0005249">
    <property type="term" value="F:voltage-gated potassium channel activity"/>
    <property type="evidence" value="ECO:0007669"/>
    <property type="project" value="InterPro"/>
</dbReference>
<dbReference type="Gene3D" id="2.60.120.10">
    <property type="entry name" value="Jelly Rolls"/>
    <property type="match status" value="1"/>
</dbReference>
<dbReference type="EMBL" id="CM035419">
    <property type="protein sequence ID" value="KAH7415940.1"/>
    <property type="molecule type" value="Genomic_DNA"/>
</dbReference>
<dbReference type="InterPro" id="IPR002110">
    <property type="entry name" value="Ankyrin_rpt"/>
</dbReference>
<dbReference type="Gene3D" id="1.10.287.70">
    <property type="match status" value="1"/>
</dbReference>
<evidence type="ECO:0000256" key="13">
    <source>
        <dbReference type="PROSITE-ProRule" id="PRU00023"/>
    </source>
</evidence>
<dbReference type="InterPro" id="IPR000595">
    <property type="entry name" value="cNMP-bd_dom"/>
</dbReference>
<dbReference type="PROSITE" id="PS50088">
    <property type="entry name" value="ANK_REPEAT"/>
    <property type="match status" value="3"/>
</dbReference>
<keyword evidence="9 14" id="KW-1133">Transmembrane helix</keyword>
<evidence type="ECO:0000259" key="16">
    <source>
        <dbReference type="PROSITE" id="PS51490"/>
    </source>
</evidence>
<dbReference type="PROSITE" id="PS50297">
    <property type="entry name" value="ANK_REP_REGION"/>
    <property type="match status" value="3"/>
</dbReference>
<evidence type="ECO:0000256" key="12">
    <source>
        <dbReference type="ARBA" id="ARBA00023303"/>
    </source>
</evidence>
<dbReference type="InterPro" id="IPR045319">
    <property type="entry name" value="KAT/AKT"/>
</dbReference>
<keyword evidence="18" id="KW-1185">Reference proteome</keyword>
<gene>
    <name evidence="17" type="ORF">KP509_14G067700</name>
</gene>
<reference evidence="17" key="1">
    <citation type="submission" date="2021-08" db="EMBL/GenBank/DDBJ databases">
        <title>WGS assembly of Ceratopteris richardii.</title>
        <authorList>
            <person name="Marchant D.B."/>
            <person name="Chen G."/>
            <person name="Jenkins J."/>
            <person name="Shu S."/>
            <person name="Leebens-Mack J."/>
            <person name="Grimwood J."/>
            <person name="Schmutz J."/>
            <person name="Soltis P."/>
            <person name="Soltis D."/>
            <person name="Chen Z.-H."/>
        </authorList>
    </citation>
    <scope>NUCLEOTIDE SEQUENCE</scope>
    <source>
        <strain evidence="17">Whitten #5841</strain>
        <tissue evidence="17">Leaf</tissue>
    </source>
</reference>
<keyword evidence="5 14" id="KW-0812">Transmembrane</keyword>
<accession>A0A8T2T8V9</accession>
<feature type="repeat" description="ANK" evidence="13">
    <location>
        <begin position="567"/>
        <end position="599"/>
    </location>
</feature>
<keyword evidence="4" id="KW-0633">Potassium transport</keyword>
<feature type="transmembrane region" description="Helical" evidence="14">
    <location>
        <begin position="292"/>
        <end position="316"/>
    </location>
</feature>
<evidence type="ECO:0000256" key="10">
    <source>
        <dbReference type="ARBA" id="ARBA00023065"/>
    </source>
</evidence>
<dbReference type="FunFam" id="2.60.120.10:FF:000074">
    <property type="entry name" value="Potassium channel KAT2"/>
    <property type="match status" value="1"/>
</dbReference>
<dbReference type="PANTHER" id="PTHR45743">
    <property type="entry name" value="POTASSIUM CHANNEL AKT1"/>
    <property type="match status" value="1"/>
</dbReference>
<evidence type="ECO:0000256" key="3">
    <source>
        <dbReference type="ARBA" id="ARBA00022448"/>
    </source>
</evidence>
<dbReference type="PROSITE" id="PS51490">
    <property type="entry name" value="KHA"/>
    <property type="match status" value="1"/>
</dbReference>
<dbReference type="SUPFAM" id="SSF81324">
    <property type="entry name" value="Voltage-gated potassium channels"/>
    <property type="match status" value="1"/>
</dbReference>
<comment type="subcellular location">
    <subcellularLocation>
        <location evidence="1">Membrane</location>
        <topology evidence="1">Multi-pass membrane protein</topology>
    </subcellularLocation>
</comment>
<dbReference type="Gene3D" id="1.25.40.20">
    <property type="entry name" value="Ankyrin repeat-containing domain"/>
    <property type="match status" value="2"/>
</dbReference>
<dbReference type="Gene3D" id="1.10.287.630">
    <property type="entry name" value="Helix hairpin bin"/>
    <property type="match status" value="1"/>
</dbReference>
<feature type="transmembrane region" description="Helical" evidence="14">
    <location>
        <begin position="206"/>
        <end position="228"/>
    </location>
</feature>
<evidence type="ECO:0000256" key="14">
    <source>
        <dbReference type="SAM" id="Phobius"/>
    </source>
</evidence>
<keyword evidence="12" id="KW-0407">Ion channel</keyword>
<comment type="caution">
    <text evidence="17">The sequence shown here is derived from an EMBL/GenBank/DDBJ whole genome shotgun (WGS) entry which is preliminary data.</text>
</comment>
<dbReference type="Proteomes" id="UP000825935">
    <property type="component" value="Chromosome 14"/>
</dbReference>
<evidence type="ECO:0000256" key="9">
    <source>
        <dbReference type="ARBA" id="ARBA00022989"/>
    </source>
</evidence>
<comment type="similarity">
    <text evidence="2">Belongs to the potassium channel family. Plant (TC 1.A.1.4) subfamily.</text>
</comment>
<evidence type="ECO:0000256" key="6">
    <source>
        <dbReference type="ARBA" id="ARBA00022826"/>
    </source>
</evidence>
<sequence>MVGRLTRAETEEYEYDNEMERDFDKQLDRQSSSSDLCENESSTSLRKQWSSHDSFRSLKNVIIPKQNGRYGLWMNVILLWAAYSSFFTPIEFGFFRGLPTNLWWIDQIGQAMFMVDIVVNFFVAYRDLHTYKWVTDHRSIAIRYSKSSLLPDILGCLPWNAIYRRSGNKEIVRYFLWIRLYRARKVDAFFRRMEQNIRINYLFTRIVKLITVELYCTHTAACIFYYLATTMPPSKEDLTWIGSLTLGGYSFQNFREIDLGRRYVVSLYFAIITMATVGYGDIHAVNTREMIFVMIFVSFDMILGAYLVGNMTALIVKGSNTEKFRDKMTSLLKYMNRNKLKKEIRSQLKNHLRLQYESQFIENSVVQDLPFSIRAKVSQSLYMSTVERALLFRNCSAEFINQIGMRVREEFFLPGEIIMEQGNAIDQIYIVSYGALEEVFVNIDGSEEVISKLEAESTFGEVAVLCSIPQPYTVRVVDLCKVLRIDKQSFLNIMHVYFADGRQVLNNLLKFGKDAKLNQLESDIVFMISEQEVELSLKVNNAAYQGKTSLLKSLIKSGANPNRADYDGRTPMHLAALRGHEDIVQFLLQQGAEVDVEDRFGNTPLLEAVKGCHTTVIKILRTAGGHLTGKNAGRLLHQAVLAGNSEVVRALLDNGMDPNYSDHNGQTALHIAASEGLVTIVRILLEHGANIHAMDRWGKTPVQESIQFGSNAFKNIIKDAAMQTSKSLETQELNNVEDQSSPGYEESTEDEKHELERCESFLVNDEKVKRRCTIYPHPPWTASGDGKRGVVTWVPDTISELLDFASKYFGYTYNFVLDQNGGDIICTDHIRDSEKVYVLHE</sequence>
<dbReference type="InterPro" id="IPR005821">
    <property type="entry name" value="Ion_trans_dom"/>
</dbReference>
<dbReference type="AlphaFoldDB" id="A0A8T2T8V9"/>
<dbReference type="InterPro" id="IPR014710">
    <property type="entry name" value="RmlC-like_jellyroll"/>
</dbReference>
<keyword evidence="6" id="KW-0631">Potassium channel</keyword>
<evidence type="ECO:0000256" key="7">
    <source>
        <dbReference type="ARBA" id="ARBA00022882"/>
    </source>
</evidence>
<dbReference type="PRINTS" id="PR01463">
    <property type="entry name" value="EAGCHANLFMLY"/>
</dbReference>
<dbReference type="PANTHER" id="PTHR45743:SF3">
    <property type="entry name" value="POTASSIUM CHANNEL SKOR"/>
    <property type="match status" value="1"/>
</dbReference>
<evidence type="ECO:0000256" key="1">
    <source>
        <dbReference type="ARBA" id="ARBA00004141"/>
    </source>
</evidence>
<evidence type="ECO:0000313" key="18">
    <source>
        <dbReference type="Proteomes" id="UP000825935"/>
    </source>
</evidence>
<name>A0A8T2T8V9_CERRI</name>
<dbReference type="SUPFAM" id="SSF48403">
    <property type="entry name" value="Ankyrin repeat"/>
    <property type="match status" value="1"/>
</dbReference>
<dbReference type="InterPro" id="IPR036770">
    <property type="entry name" value="Ankyrin_rpt-contain_sf"/>
</dbReference>
<dbReference type="SMART" id="SM00100">
    <property type="entry name" value="cNMP"/>
    <property type="match status" value="1"/>
</dbReference>
<evidence type="ECO:0000256" key="5">
    <source>
        <dbReference type="ARBA" id="ARBA00022692"/>
    </source>
</evidence>
<feature type="repeat" description="ANK" evidence="13">
    <location>
        <begin position="631"/>
        <end position="663"/>
    </location>
</feature>
<feature type="repeat" description="ANK" evidence="13">
    <location>
        <begin position="664"/>
        <end position="696"/>
    </location>
</feature>
<dbReference type="SMART" id="SM00248">
    <property type="entry name" value="ANK"/>
    <property type="match status" value="4"/>
</dbReference>
<evidence type="ECO:0000259" key="15">
    <source>
        <dbReference type="PROSITE" id="PS50042"/>
    </source>
</evidence>
<keyword evidence="8" id="KW-0630">Potassium</keyword>
<dbReference type="CDD" id="cd00038">
    <property type="entry name" value="CAP_ED"/>
    <property type="match status" value="1"/>
</dbReference>
<evidence type="ECO:0000256" key="4">
    <source>
        <dbReference type="ARBA" id="ARBA00022538"/>
    </source>
</evidence>
<dbReference type="PROSITE" id="PS50042">
    <property type="entry name" value="CNMP_BINDING_3"/>
    <property type="match status" value="1"/>
</dbReference>
<keyword evidence="13" id="KW-0040">ANK repeat</keyword>
<keyword evidence="3" id="KW-0813">Transport</keyword>
<protein>
    <submittedName>
        <fullName evidence="17">Uncharacterized protein</fullName>
    </submittedName>
</protein>
<keyword evidence="10" id="KW-0406">Ion transport</keyword>